<evidence type="ECO:0000259" key="3">
    <source>
        <dbReference type="PROSITE" id="PS51211"/>
    </source>
</evidence>
<dbReference type="EMBL" id="BLXT01004654">
    <property type="protein sequence ID" value="GFO16169.1"/>
    <property type="molecule type" value="Genomic_DNA"/>
</dbReference>
<organism evidence="4 5">
    <name type="scientific">Plakobranchus ocellatus</name>
    <dbReference type="NCBI Taxonomy" id="259542"/>
    <lineage>
        <taxon>Eukaryota</taxon>
        <taxon>Metazoa</taxon>
        <taxon>Spiralia</taxon>
        <taxon>Lophotrochozoa</taxon>
        <taxon>Mollusca</taxon>
        <taxon>Gastropoda</taxon>
        <taxon>Heterobranchia</taxon>
        <taxon>Euthyneura</taxon>
        <taxon>Panpulmonata</taxon>
        <taxon>Sacoglossa</taxon>
        <taxon>Placobranchoidea</taxon>
        <taxon>Plakobranchidae</taxon>
        <taxon>Plakobranchus</taxon>
    </lineage>
</organism>
<dbReference type="Gene3D" id="2.30.230.10">
    <property type="entry name" value="Lipovitellin, beta-sheet shell regions, chain A"/>
    <property type="match status" value="1"/>
</dbReference>
<keyword evidence="2" id="KW-0732">Signal</keyword>
<comment type="caution">
    <text evidence="4">The sequence shown here is derived from an EMBL/GenBank/DDBJ whole genome shotgun (WGS) entry which is preliminary data.</text>
</comment>
<dbReference type="GO" id="GO:0005319">
    <property type="term" value="F:lipid transporter activity"/>
    <property type="evidence" value="ECO:0007669"/>
    <property type="project" value="InterPro"/>
</dbReference>
<feature type="domain" description="Vitellogenin" evidence="3">
    <location>
        <begin position="32"/>
        <end position="611"/>
    </location>
</feature>
<feature type="signal peptide" evidence="2">
    <location>
        <begin position="1"/>
        <end position="27"/>
    </location>
</feature>
<name>A0AAV4BCT5_9GAST</name>
<gene>
    <name evidence="4" type="ORF">PoB_004267400</name>
</gene>
<dbReference type="InterPro" id="IPR001747">
    <property type="entry name" value="Vitellogenin_N"/>
</dbReference>
<reference evidence="4 5" key="1">
    <citation type="journal article" date="2021" name="Elife">
        <title>Chloroplast acquisition without the gene transfer in kleptoplastic sea slugs, Plakobranchus ocellatus.</title>
        <authorList>
            <person name="Maeda T."/>
            <person name="Takahashi S."/>
            <person name="Yoshida T."/>
            <person name="Shimamura S."/>
            <person name="Takaki Y."/>
            <person name="Nagai Y."/>
            <person name="Toyoda A."/>
            <person name="Suzuki Y."/>
            <person name="Arimoto A."/>
            <person name="Ishii H."/>
            <person name="Satoh N."/>
            <person name="Nishiyama T."/>
            <person name="Hasebe M."/>
            <person name="Maruyama T."/>
            <person name="Minagawa J."/>
            <person name="Obokata J."/>
            <person name="Shigenobu S."/>
        </authorList>
    </citation>
    <scope>NUCLEOTIDE SEQUENCE [LARGE SCALE GENOMIC DNA]</scope>
</reference>
<evidence type="ECO:0000256" key="1">
    <source>
        <dbReference type="PROSITE-ProRule" id="PRU00557"/>
    </source>
</evidence>
<proteinExistence type="predicted"/>
<dbReference type="Proteomes" id="UP000735302">
    <property type="component" value="Unassembled WGS sequence"/>
</dbReference>
<evidence type="ECO:0000256" key="2">
    <source>
        <dbReference type="SAM" id="SignalP"/>
    </source>
</evidence>
<dbReference type="InterPro" id="IPR011030">
    <property type="entry name" value="Lipovitellin_superhlx_dom"/>
</dbReference>
<protein>
    <submittedName>
        <fullName evidence="4">Protein jagged-2</fullName>
    </submittedName>
</protein>
<comment type="caution">
    <text evidence="1">Lacks conserved residue(s) required for the propagation of feature annotation.</text>
</comment>
<dbReference type="InterPro" id="IPR015816">
    <property type="entry name" value="Vitellinogen_b-sht_N"/>
</dbReference>
<evidence type="ECO:0000313" key="4">
    <source>
        <dbReference type="EMBL" id="GFO16169.1"/>
    </source>
</evidence>
<keyword evidence="5" id="KW-1185">Reference proteome</keyword>
<dbReference type="InterPro" id="IPR011055">
    <property type="entry name" value="Dup_hybrid_motif"/>
</dbReference>
<dbReference type="PROSITE" id="PS51211">
    <property type="entry name" value="VITELLOGENIN"/>
    <property type="match status" value="1"/>
</dbReference>
<evidence type="ECO:0000313" key="5">
    <source>
        <dbReference type="Proteomes" id="UP000735302"/>
    </source>
</evidence>
<sequence>MAANIGATFVLIAVAVVVLLQAPASNGNFLYFKPGQEYQYKFTSNTSMKGMDKFSVAAKVGYTNIGESKDNQEIYLRVPELSLVAGDGKASGNVLEDWDMSKWFSFKLSPRGEVTAVYHDPAEDDQKLSVKKGFAALLAARLHDRHETDLVKEHPEGWAYDVKELGHEGHHDATYVAQLDADGNHVFTKTRSSHPLEHSRSNYTKRIEYNRESGLVHRVQIHDDVNAVESTQNRKTVNHNYNPVSCSEHSGKELTKTTGSIEYDNLKLPGMSAMATGHLELLGVSGDAQPPQRPSALDLAETSIHVTKVNNVDKLPGMSAMATGHLELLGVSGDAQPPQRPSALDLAETSIHVTKPKAKLRDVDLAKVLDHVSSNLTCMRWEPAKGSPKLTNCFRMLRNALSLLPDEEVEKLAQTYLPPQPLLQQYARDRVSMLDALSDLDSDFSQRAVADRVLLVERPESTMAERFLLHVAGRDAPPCDYVLSTLESIVFEPERYESLLSAPTTHHRAALALGAVTRKLWDQGGKTRAEEISEKLRNLLGMHEDSATSRQRRSVLSDQELEDEDSRRVVLLEALGNTAMPTCYKHILSHLNMSTSQWVKRAALHALRHYDHDHKYEDTQGLPLNVSSGCASVLNLLGKLLDKVLSGGDGYCNQSFKHCTLYYRSTDEELATLYESAGNTSMATQNESTHKRVKRSSQNQVLNFEVKSPNVDWTKVVGTTDIGASFGVTMKNKLKFNTGLLDTNVEMDMYDEAFARVNLGTLSANREVFQAKLCFKGRAVYDVNMLQEFDPTEMDRLTELYDLLKDNATSAIKDSMTAFRTIVDSGTDLGDTVKTFVDTLNDLPGKVLHLGDNALSGLQTLGELDTEEMPAFVGPLWRLANKIMNFYGDIQNDVIGFYTQVFQSIADIVDSIQDFNSDPKSAINTVNDNTVSIGLQAQAMIEAIEEAKTAAFFLAKTKPYWWNMKQQKDELNVMAQEAETALNDAGTDWVANVGYDELESFSEGRRTLSALRQEVVNSLSNIPTSLISPFSDVADLGDDLQKSFTDLHDLVYDIKQAYEDLRVGVNRAQELVNRVFGPRVHRDFPKEFRVPGGACTGSGLYESSMGHGRGEYPRKGIDLTVAVGQNVSSPFSGYVTRSHDSDTEVVLQVTAGLLRDITIYINNVNPDPTIMYADDEDYQPNHVAAGDILGTVSRSSCENHIHLSMLKESRGYIDPTAYLEPRVPVVPTWTQECDDYKFVYKANTVATGLISGLAGKLNNNTSPARTGATVVNPTAVSSNDNPATSLDRDIVNASTLGYRIRDQGTGANTAAATSGDSSLQKLVSKASVFLSTMNPKNLKVGSLAVFLNSLSLQSSFDRLRNVFQKIQTMLNYQPCLNPYQMPDDQLRNELRVQGKATTGTRAELVERFLARENRKSSPGSLRTTGQ</sequence>
<feature type="chain" id="PRO_5043439063" evidence="2">
    <location>
        <begin position="28"/>
        <end position="1426"/>
    </location>
</feature>
<dbReference type="Gene3D" id="2.70.70.10">
    <property type="entry name" value="Glucose Permease (Domain IIA)"/>
    <property type="match status" value="1"/>
</dbReference>
<dbReference type="Gene3D" id="1.25.10.20">
    <property type="entry name" value="Vitellinogen, superhelical"/>
    <property type="match status" value="1"/>
</dbReference>
<dbReference type="SUPFAM" id="SSF48431">
    <property type="entry name" value="Lipovitellin-phosvitin complex, superhelical domain"/>
    <property type="match status" value="1"/>
</dbReference>
<accession>A0AAV4BCT5</accession>